<dbReference type="SUPFAM" id="SSF55331">
    <property type="entry name" value="Tautomerase/MIF"/>
    <property type="match status" value="1"/>
</dbReference>
<evidence type="ECO:0008006" key="3">
    <source>
        <dbReference type="Google" id="ProtNLM"/>
    </source>
</evidence>
<dbReference type="AlphaFoldDB" id="A0A9W6IMQ3"/>
<dbReference type="PANTHER" id="PTHR37950:SF1">
    <property type="entry name" value="4-HYDROXYPHENYLACETATE CATABOLISM PROTEIN"/>
    <property type="match status" value="1"/>
</dbReference>
<sequence length="122" mass="13277">MPHVILHHSDLDALGLTPERLVDAVFHGMEASELFDPNDIKVRVVPVSHYRNGRNNYSFIHAEARIMPGRTPAQKAAMSDLVLSAVQALDTPVASITVEVSDIDRACYAKAVTQESGVTLKA</sequence>
<proteinExistence type="predicted"/>
<dbReference type="EMBL" id="BSFE01000004">
    <property type="protein sequence ID" value="GLK52369.1"/>
    <property type="molecule type" value="Genomic_DNA"/>
</dbReference>
<dbReference type="Pfam" id="PF02962">
    <property type="entry name" value="CHMI"/>
    <property type="match status" value="1"/>
</dbReference>
<evidence type="ECO:0000313" key="1">
    <source>
        <dbReference type="EMBL" id="GLK52369.1"/>
    </source>
</evidence>
<dbReference type="Gene3D" id="3.30.429.10">
    <property type="entry name" value="Macrophage Migration Inhibitory Factor"/>
    <property type="match status" value="1"/>
</dbReference>
<dbReference type="InterPro" id="IPR004220">
    <property type="entry name" value="5-COMe_2-OHmuconate_Isoase"/>
</dbReference>
<accession>A0A9W6IMQ3</accession>
<dbReference type="InterPro" id="IPR014347">
    <property type="entry name" value="Tautomerase/MIF_sf"/>
</dbReference>
<organism evidence="1 2">
    <name type="scientific">Maricaulis virginensis</name>
    <dbReference type="NCBI Taxonomy" id="144022"/>
    <lineage>
        <taxon>Bacteria</taxon>
        <taxon>Pseudomonadati</taxon>
        <taxon>Pseudomonadota</taxon>
        <taxon>Alphaproteobacteria</taxon>
        <taxon>Maricaulales</taxon>
        <taxon>Maricaulaceae</taxon>
        <taxon>Maricaulis</taxon>
    </lineage>
</organism>
<reference evidence="1" key="2">
    <citation type="submission" date="2023-01" db="EMBL/GenBank/DDBJ databases">
        <authorList>
            <person name="Sun Q."/>
            <person name="Evtushenko L."/>
        </authorList>
    </citation>
    <scope>NUCLEOTIDE SEQUENCE</scope>
    <source>
        <strain evidence="1">VKM B-1513</strain>
    </source>
</reference>
<protein>
    <recommendedName>
        <fullName evidence="3">5-carboxymethyl-2-hydroxymuconate isomerase</fullName>
    </recommendedName>
</protein>
<comment type="caution">
    <text evidence="1">The sequence shown here is derived from an EMBL/GenBank/DDBJ whole genome shotgun (WGS) entry which is preliminary data.</text>
</comment>
<dbReference type="GO" id="GO:0008704">
    <property type="term" value="F:5-carboxymethyl-2-hydroxymuconate delta-isomerase activity"/>
    <property type="evidence" value="ECO:0007669"/>
    <property type="project" value="InterPro"/>
</dbReference>
<name>A0A9W6IMQ3_9PROT</name>
<dbReference type="PANTHER" id="PTHR37950">
    <property type="entry name" value="4-HYDROXYPHENYLACETATE CATABOLISM PROTEIN"/>
    <property type="match status" value="1"/>
</dbReference>
<dbReference type="Proteomes" id="UP001143486">
    <property type="component" value="Unassembled WGS sequence"/>
</dbReference>
<keyword evidence="2" id="KW-1185">Reference proteome</keyword>
<gene>
    <name evidence="1" type="ORF">GCM10017621_18770</name>
</gene>
<dbReference type="RefSeq" id="WP_271186737.1">
    <property type="nucleotide sequence ID" value="NZ_BSFE01000004.1"/>
</dbReference>
<evidence type="ECO:0000313" key="2">
    <source>
        <dbReference type="Proteomes" id="UP001143486"/>
    </source>
</evidence>
<reference evidence="1" key="1">
    <citation type="journal article" date="2014" name="Int. J. Syst. Evol. Microbiol.">
        <title>Complete genome sequence of Corynebacterium casei LMG S-19264T (=DSM 44701T), isolated from a smear-ripened cheese.</title>
        <authorList>
            <consortium name="US DOE Joint Genome Institute (JGI-PGF)"/>
            <person name="Walter F."/>
            <person name="Albersmeier A."/>
            <person name="Kalinowski J."/>
            <person name="Ruckert C."/>
        </authorList>
    </citation>
    <scope>NUCLEOTIDE SEQUENCE</scope>
    <source>
        <strain evidence="1">VKM B-1513</strain>
    </source>
</reference>